<keyword evidence="4" id="KW-1185">Reference proteome</keyword>
<dbReference type="AlphaFoldDB" id="A0A376BSI6"/>
<feature type="compositionally biased region" description="Low complexity" evidence="1">
    <location>
        <begin position="356"/>
        <end position="365"/>
    </location>
</feature>
<dbReference type="STRING" id="1120980.GCA_000745955_00470"/>
<dbReference type="PANTHER" id="PTHR35811:SF1">
    <property type="entry name" value="HTH OST-TYPE DOMAIN-CONTAINING PROTEIN"/>
    <property type="match status" value="1"/>
</dbReference>
<dbReference type="PRINTS" id="PR00929">
    <property type="entry name" value="ATHOOK"/>
</dbReference>
<dbReference type="InterPro" id="IPR025605">
    <property type="entry name" value="OST-HTH/LOTUS_dom"/>
</dbReference>
<evidence type="ECO:0000313" key="4">
    <source>
        <dbReference type="Proteomes" id="UP000254209"/>
    </source>
</evidence>
<feature type="compositionally biased region" description="Polar residues" evidence="1">
    <location>
        <begin position="280"/>
        <end position="291"/>
    </location>
</feature>
<dbReference type="GO" id="GO:0003677">
    <property type="term" value="F:DNA binding"/>
    <property type="evidence" value="ECO:0007669"/>
    <property type="project" value="InterPro"/>
</dbReference>
<feature type="compositionally biased region" description="Basic and acidic residues" evidence="1">
    <location>
        <begin position="292"/>
        <end position="306"/>
    </location>
</feature>
<organism evidence="3 4">
    <name type="scientific">Alysiella crassa</name>
    <dbReference type="NCBI Taxonomy" id="153491"/>
    <lineage>
        <taxon>Bacteria</taxon>
        <taxon>Pseudomonadati</taxon>
        <taxon>Pseudomonadota</taxon>
        <taxon>Betaproteobacteria</taxon>
        <taxon>Neisseriales</taxon>
        <taxon>Neisseriaceae</taxon>
        <taxon>Alysiella</taxon>
    </lineage>
</organism>
<feature type="compositionally biased region" description="Polar residues" evidence="1">
    <location>
        <begin position="158"/>
        <end position="167"/>
    </location>
</feature>
<dbReference type="Proteomes" id="UP000254209">
    <property type="component" value="Unassembled WGS sequence"/>
</dbReference>
<dbReference type="CDD" id="cd10146">
    <property type="entry name" value="LabA_like_C"/>
    <property type="match status" value="1"/>
</dbReference>
<feature type="region of interest" description="Disordered" evidence="1">
    <location>
        <begin position="146"/>
        <end position="167"/>
    </location>
</feature>
<feature type="compositionally biased region" description="Basic and acidic residues" evidence="1">
    <location>
        <begin position="344"/>
        <end position="355"/>
    </location>
</feature>
<dbReference type="Pfam" id="PF01936">
    <property type="entry name" value="NYN"/>
    <property type="match status" value="1"/>
</dbReference>
<evidence type="ECO:0000313" key="3">
    <source>
        <dbReference type="EMBL" id="SSY79763.1"/>
    </source>
</evidence>
<dbReference type="Gene3D" id="3.40.50.1010">
    <property type="entry name" value="5'-nuclease"/>
    <property type="match status" value="1"/>
</dbReference>
<feature type="region of interest" description="Disordered" evidence="1">
    <location>
        <begin position="237"/>
        <end position="419"/>
    </location>
</feature>
<dbReference type="PANTHER" id="PTHR35811">
    <property type="entry name" value="SLR1870 PROTEIN"/>
    <property type="match status" value="1"/>
</dbReference>
<reference evidence="3 4" key="1">
    <citation type="submission" date="2018-06" db="EMBL/GenBank/DDBJ databases">
        <authorList>
            <consortium name="Pathogen Informatics"/>
            <person name="Doyle S."/>
        </authorList>
    </citation>
    <scope>NUCLEOTIDE SEQUENCE [LARGE SCALE GENOMIC DNA]</scope>
    <source>
        <strain evidence="3 4">NCTC10283</strain>
    </source>
</reference>
<dbReference type="OrthoDB" id="9783963at2"/>
<dbReference type="InterPro" id="IPR021139">
    <property type="entry name" value="NYN"/>
</dbReference>
<evidence type="ECO:0000259" key="2">
    <source>
        <dbReference type="PROSITE" id="PS51644"/>
    </source>
</evidence>
<dbReference type="Pfam" id="PF02178">
    <property type="entry name" value="AT_hook"/>
    <property type="match status" value="3"/>
</dbReference>
<evidence type="ECO:0000256" key="1">
    <source>
        <dbReference type="SAM" id="MobiDB-lite"/>
    </source>
</evidence>
<dbReference type="RefSeq" id="WP_034291307.1">
    <property type="nucleotide sequence ID" value="NZ_CP091519.2"/>
</dbReference>
<proteinExistence type="predicted"/>
<name>A0A376BSI6_9NEIS</name>
<sequence>MSTSNKKLAVLIDADNAPADSIDEMLEEIAKYGIASVKRIYGDWSHGLSKWKAVLLPHAIIPVQQFAYTKGKNATDMALVIDAMDLLYSGNVDGFCIVSSDSDFTRLASRIRESGLTVYGFGEKKTPESFRRACDKFVYIEIFRPQKPQHNPPKNPQTETTQPENKTNPNLLHLLKRAVKENADDLGWAHLASIGSYINKINPDFDARLYGFGKLSDLIKSFDLFEHRTDNNQLQIRRKKSDNQKTETKIENKPENKAEAVSGSLKNKKRRGRPKKNDNETSSVNTAASELNKQETVKPETAKNETSELSGSLKAADNEKSKKRRGRPKKNSSEQASIATTELPKPENPKPETPKPETAPTETPESSGSLKTEKNKKQRGRPKKNQAETPVVVVLENAPAAEKPAEKPKSKTKSSTPNKAPFGKVILLAQAAVDAVADASGWARFGDVVKHLETQVSVSQYGFANARDLLHSVYADWLTVQKIGRGERVRVNKRFINKE</sequence>
<dbReference type="PROSITE" id="PS51644">
    <property type="entry name" value="HTH_OST"/>
    <property type="match status" value="1"/>
</dbReference>
<dbReference type="EMBL" id="UFSO01000003">
    <property type="protein sequence ID" value="SSY79763.1"/>
    <property type="molecule type" value="Genomic_DNA"/>
</dbReference>
<feature type="compositionally biased region" description="Basic residues" evidence="1">
    <location>
        <begin position="321"/>
        <end position="330"/>
    </location>
</feature>
<dbReference type="InterPro" id="IPR017956">
    <property type="entry name" value="AT_hook_DNA-bd_motif"/>
</dbReference>
<dbReference type="Pfam" id="PF12872">
    <property type="entry name" value="OST-HTH"/>
    <property type="match status" value="2"/>
</dbReference>
<feature type="compositionally biased region" description="Basic residues" evidence="1">
    <location>
        <begin position="374"/>
        <end position="384"/>
    </location>
</feature>
<dbReference type="Gene3D" id="3.30.420.610">
    <property type="entry name" value="LOTUS domain-like"/>
    <property type="match status" value="2"/>
</dbReference>
<gene>
    <name evidence="3" type="ORF">NCTC10283_01476</name>
</gene>
<feature type="compositionally biased region" description="Basic and acidic residues" evidence="1">
    <location>
        <begin position="241"/>
        <end position="258"/>
    </location>
</feature>
<dbReference type="InterPro" id="IPR041966">
    <property type="entry name" value="LOTUS-like"/>
</dbReference>
<protein>
    <submittedName>
        <fullName evidence="3">NYN domain</fullName>
    </submittedName>
</protein>
<accession>A0A376BSI6</accession>
<dbReference type="GO" id="GO:0004540">
    <property type="term" value="F:RNA nuclease activity"/>
    <property type="evidence" value="ECO:0007669"/>
    <property type="project" value="InterPro"/>
</dbReference>
<dbReference type="CDD" id="cd11297">
    <property type="entry name" value="PIN_LabA-like_N_1"/>
    <property type="match status" value="1"/>
</dbReference>
<dbReference type="SMART" id="SM00384">
    <property type="entry name" value="AT_hook"/>
    <property type="match status" value="3"/>
</dbReference>
<feature type="domain" description="HTH OST-type" evidence="2">
    <location>
        <begin position="167"/>
        <end position="240"/>
    </location>
</feature>